<name>A0AAN7KPN4_9MYRT</name>
<organism evidence="1 2">
    <name type="scientific">Trapa incisa</name>
    <dbReference type="NCBI Taxonomy" id="236973"/>
    <lineage>
        <taxon>Eukaryota</taxon>
        <taxon>Viridiplantae</taxon>
        <taxon>Streptophyta</taxon>
        <taxon>Embryophyta</taxon>
        <taxon>Tracheophyta</taxon>
        <taxon>Spermatophyta</taxon>
        <taxon>Magnoliopsida</taxon>
        <taxon>eudicotyledons</taxon>
        <taxon>Gunneridae</taxon>
        <taxon>Pentapetalae</taxon>
        <taxon>rosids</taxon>
        <taxon>malvids</taxon>
        <taxon>Myrtales</taxon>
        <taxon>Lythraceae</taxon>
        <taxon>Trapa</taxon>
    </lineage>
</organism>
<dbReference type="Proteomes" id="UP001345219">
    <property type="component" value="Chromosome 22"/>
</dbReference>
<dbReference type="AlphaFoldDB" id="A0AAN7KPN4"/>
<reference evidence="1 2" key="1">
    <citation type="journal article" date="2023" name="Hortic Res">
        <title>Pangenome of water caltrop reveals structural variations and asymmetric subgenome divergence after allopolyploidization.</title>
        <authorList>
            <person name="Zhang X."/>
            <person name="Chen Y."/>
            <person name="Wang L."/>
            <person name="Yuan Y."/>
            <person name="Fang M."/>
            <person name="Shi L."/>
            <person name="Lu R."/>
            <person name="Comes H.P."/>
            <person name="Ma Y."/>
            <person name="Chen Y."/>
            <person name="Huang G."/>
            <person name="Zhou Y."/>
            <person name="Zheng Z."/>
            <person name="Qiu Y."/>
        </authorList>
    </citation>
    <scope>NUCLEOTIDE SEQUENCE [LARGE SCALE GENOMIC DNA]</scope>
    <source>
        <tissue evidence="1">Roots</tissue>
    </source>
</reference>
<sequence>MTKKKMRGYSWFSCSLLVNPLLPPRQPVTVYPSMERKRKQYDEIREQIESIKKIGHKGSDILYTPQSVVWIRCTTIYHPWTGHLRSGSGSQDDRFFFADPAVSDRCSSEPSSSAFLRLNRSLPIWVRASVHFLL</sequence>
<proteinExistence type="predicted"/>
<keyword evidence="2" id="KW-1185">Reference proteome</keyword>
<protein>
    <submittedName>
        <fullName evidence="1">Uncharacterized protein</fullName>
    </submittedName>
</protein>
<dbReference type="EMBL" id="JAXIOK010000004">
    <property type="protein sequence ID" value="KAK4773713.1"/>
    <property type="molecule type" value="Genomic_DNA"/>
</dbReference>
<comment type="caution">
    <text evidence="1">The sequence shown here is derived from an EMBL/GenBank/DDBJ whole genome shotgun (WGS) entry which is preliminary data.</text>
</comment>
<evidence type="ECO:0000313" key="2">
    <source>
        <dbReference type="Proteomes" id="UP001345219"/>
    </source>
</evidence>
<accession>A0AAN7KPN4</accession>
<evidence type="ECO:0000313" key="1">
    <source>
        <dbReference type="EMBL" id="KAK4773713.1"/>
    </source>
</evidence>
<gene>
    <name evidence="1" type="ORF">SAY87_028732</name>
</gene>